<dbReference type="PROSITE" id="PS00061">
    <property type="entry name" value="ADH_SHORT"/>
    <property type="match status" value="1"/>
</dbReference>
<evidence type="ECO:0000256" key="1">
    <source>
        <dbReference type="ARBA" id="ARBA00006484"/>
    </source>
</evidence>
<dbReference type="PANTHER" id="PTHR24321:SF8">
    <property type="entry name" value="ESTRADIOL 17-BETA-DEHYDROGENASE 8-RELATED"/>
    <property type="match status" value="1"/>
</dbReference>
<sequence>MGRFTGKVAVVSGAARGQGRAHALQFAREGADIVAFDVCEPLKFPDHPGASMADLEETQRLVEAEGRRCIATKTDARDLAALRALADRAYSELGRVDVLVVNHGIWVVAPNSWDLTEESWQESIDVLLSGAWKVTAAFIPKIIEGGRGGSIVLTSSANGTKPQPGAVAYTASKHGVIGLMRTLAWELGPMGIRVNTVNPGSVATRMTQEGGTVEKSTELYPRFFTNDRSLLPIGWMPPETISKAVAFLASDDAENITGVDLPVDAGWTNF</sequence>
<evidence type="ECO:0000313" key="4">
    <source>
        <dbReference type="EMBL" id="CAB5032928.1"/>
    </source>
</evidence>
<dbReference type="NCBIfam" id="NF009467">
    <property type="entry name" value="PRK12826.1-3"/>
    <property type="match status" value="1"/>
</dbReference>
<dbReference type="GO" id="GO:0016491">
    <property type="term" value="F:oxidoreductase activity"/>
    <property type="evidence" value="ECO:0007669"/>
    <property type="project" value="UniProtKB-KW"/>
</dbReference>
<dbReference type="InterPro" id="IPR036291">
    <property type="entry name" value="NAD(P)-bd_dom_sf"/>
</dbReference>
<evidence type="ECO:0000256" key="2">
    <source>
        <dbReference type="ARBA" id="ARBA00023002"/>
    </source>
</evidence>
<keyword evidence="3" id="KW-0520">NAD</keyword>
<dbReference type="InterPro" id="IPR002347">
    <property type="entry name" value="SDR_fam"/>
</dbReference>
<dbReference type="InterPro" id="IPR023985">
    <property type="entry name" value="SDR_subfam_1"/>
</dbReference>
<gene>
    <name evidence="4" type="ORF">UFOPK4150_01201</name>
</gene>
<dbReference type="Gene3D" id="3.40.50.720">
    <property type="entry name" value="NAD(P)-binding Rossmann-like Domain"/>
    <property type="match status" value="1"/>
</dbReference>
<dbReference type="SUPFAM" id="SSF51735">
    <property type="entry name" value="NAD(P)-binding Rossmann-fold domains"/>
    <property type="match status" value="1"/>
</dbReference>
<proteinExistence type="inferred from homology"/>
<evidence type="ECO:0000256" key="3">
    <source>
        <dbReference type="ARBA" id="ARBA00023027"/>
    </source>
</evidence>
<dbReference type="InterPro" id="IPR020904">
    <property type="entry name" value="Sc_DH/Rdtase_CS"/>
</dbReference>
<dbReference type="AlphaFoldDB" id="A0A6J7RWV8"/>
<dbReference type="NCBIfam" id="TIGR03971">
    <property type="entry name" value="SDR_subfam_1"/>
    <property type="match status" value="1"/>
</dbReference>
<accession>A0A6J7RWV8</accession>
<name>A0A6J7RWV8_9ZZZZ</name>
<keyword evidence="2" id="KW-0560">Oxidoreductase</keyword>
<dbReference type="PRINTS" id="PR00081">
    <property type="entry name" value="GDHRDH"/>
</dbReference>
<dbReference type="EMBL" id="CAFBPU010000022">
    <property type="protein sequence ID" value="CAB5032928.1"/>
    <property type="molecule type" value="Genomic_DNA"/>
</dbReference>
<organism evidence="4">
    <name type="scientific">freshwater metagenome</name>
    <dbReference type="NCBI Taxonomy" id="449393"/>
    <lineage>
        <taxon>unclassified sequences</taxon>
        <taxon>metagenomes</taxon>
        <taxon>ecological metagenomes</taxon>
    </lineage>
</organism>
<dbReference type="CDD" id="cd05233">
    <property type="entry name" value="SDR_c"/>
    <property type="match status" value="1"/>
</dbReference>
<dbReference type="Pfam" id="PF13561">
    <property type="entry name" value="adh_short_C2"/>
    <property type="match status" value="1"/>
</dbReference>
<reference evidence="4" key="1">
    <citation type="submission" date="2020-05" db="EMBL/GenBank/DDBJ databases">
        <authorList>
            <person name="Chiriac C."/>
            <person name="Salcher M."/>
            <person name="Ghai R."/>
            <person name="Kavagutti S V."/>
        </authorList>
    </citation>
    <scope>NUCLEOTIDE SEQUENCE</scope>
</reference>
<comment type="similarity">
    <text evidence="1">Belongs to the short-chain dehydrogenases/reductases (SDR) family.</text>
</comment>
<dbReference type="FunFam" id="3.40.50.720:FF:000084">
    <property type="entry name" value="Short-chain dehydrogenase reductase"/>
    <property type="match status" value="1"/>
</dbReference>
<protein>
    <submittedName>
        <fullName evidence="4">Unannotated protein</fullName>
    </submittedName>
</protein>
<dbReference type="PRINTS" id="PR00080">
    <property type="entry name" value="SDRFAMILY"/>
</dbReference>
<dbReference type="PANTHER" id="PTHR24321">
    <property type="entry name" value="DEHYDROGENASES, SHORT CHAIN"/>
    <property type="match status" value="1"/>
</dbReference>